<name>A0A538TP83_UNCEI</name>
<protein>
    <submittedName>
        <fullName evidence="2">Class I SAM-dependent methyltransferase</fullName>
    </submittedName>
</protein>
<dbReference type="EMBL" id="VBOZ01000013">
    <property type="protein sequence ID" value="TMQ65442.1"/>
    <property type="molecule type" value="Genomic_DNA"/>
</dbReference>
<sequence length="277" mass="30753">MRWKRHLANLPLVGPLLLFAYRARASAATGLGPLREYARWLVASRELTNYTYDLTERNKRHLAWFVSEVAGIAPAAALGYIQELENDEDLRAHIRSAIQSSPDGRFSDREIRFGRRLGWYAIARATKPGVVVETGVDKGLGSCVLAAALRRNAEEGRPGIYYGTDIDPKAGFLFGGEYAKVGKLLYGDSVESLLRLDAGIGLFINDSDHSVDYEAREYAVIESKLAGSAIVLGDNAHATDELLRFAERSGRRFLYFREQPDRHWYPGAGIGAAYFGH</sequence>
<accession>A0A538TP83</accession>
<reference evidence="2 3" key="1">
    <citation type="journal article" date="2019" name="Nat. Microbiol.">
        <title>Mediterranean grassland soil C-N compound turnover is dependent on rainfall and depth, and is mediated by genomically divergent microorganisms.</title>
        <authorList>
            <person name="Diamond S."/>
            <person name="Andeer P.F."/>
            <person name="Li Z."/>
            <person name="Crits-Christoph A."/>
            <person name="Burstein D."/>
            <person name="Anantharaman K."/>
            <person name="Lane K.R."/>
            <person name="Thomas B.C."/>
            <person name="Pan C."/>
            <person name="Northen T.R."/>
            <person name="Banfield J.F."/>
        </authorList>
    </citation>
    <scope>NUCLEOTIDE SEQUENCE [LARGE SCALE GENOMIC DNA]</scope>
    <source>
        <strain evidence="2">WS_9</strain>
    </source>
</reference>
<evidence type="ECO:0000256" key="1">
    <source>
        <dbReference type="SAM" id="SignalP"/>
    </source>
</evidence>
<feature type="chain" id="PRO_5021808781" evidence="1">
    <location>
        <begin position="28"/>
        <end position="277"/>
    </location>
</feature>
<comment type="caution">
    <text evidence="2">The sequence shown here is derived from an EMBL/GenBank/DDBJ whole genome shotgun (WGS) entry which is preliminary data.</text>
</comment>
<dbReference type="GO" id="GO:0032259">
    <property type="term" value="P:methylation"/>
    <property type="evidence" value="ECO:0007669"/>
    <property type="project" value="UniProtKB-KW"/>
</dbReference>
<gene>
    <name evidence="2" type="ORF">E6K79_05080</name>
</gene>
<keyword evidence="1" id="KW-0732">Signal</keyword>
<dbReference type="InterPro" id="IPR029063">
    <property type="entry name" value="SAM-dependent_MTases_sf"/>
</dbReference>
<dbReference type="AlphaFoldDB" id="A0A538TP83"/>
<proteinExistence type="predicted"/>
<organism evidence="2 3">
    <name type="scientific">Eiseniibacteriota bacterium</name>
    <dbReference type="NCBI Taxonomy" id="2212470"/>
    <lineage>
        <taxon>Bacteria</taxon>
        <taxon>Candidatus Eiseniibacteriota</taxon>
    </lineage>
</organism>
<feature type="signal peptide" evidence="1">
    <location>
        <begin position="1"/>
        <end position="27"/>
    </location>
</feature>
<dbReference type="Pfam" id="PF13578">
    <property type="entry name" value="Methyltransf_24"/>
    <property type="match status" value="1"/>
</dbReference>
<evidence type="ECO:0000313" key="3">
    <source>
        <dbReference type="Proteomes" id="UP000317691"/>
    </source>
</evidence>
<dbReference type="GO" id="GO:0008168">
    <property type="term" value="F:methyltransferase activity"/>
    <property type="evidence" value="ECO:0007669"/>
    <property type="project" value="UniProtKB-KW"/>
</dbReference>
<keyword evidence="2" id="KW-0489">Methyltransferase</keyword>
<dbReference type="Gene3D" id="3.40.50.150">
    <property type="entry name" value="Vaccinia Virus protein VP39"/>
    <property type="match status" value="1"/>
</dbReference>
<dbReference type="SUPFAM" id="SSF53335">
    <property type="entry name" value="S-adenosyl-L-methionine-dependent methyltransferases"/>
    <property type="match status" value="1"/>
</dbReference>
<keyword evidence="2" id="KW-0808">Transferase</keyword>
<dbReference type="Proteomes" id="UP000317691">
    <property type="component" value="Unassembled WGS sequence"/>
</dbReference>
<evidence type="ECO:0000313" key="2">
    <source>
        <dbReference type="EMBL" id="TMQ65442.1"/>
    </source>
</evidence>